<gene>
    <name evidence="6" type="ORF">ECB94_23415</name>
</gene>
<keyword evidence="3" id="KW-0472">Membrane</keyword>
<feature type="domain" description="Porin" evidence="5">
    <location>
        <begin position="9"/>
        <end position="322"/>
    </location>
</feature>
<evidence type="ECO:0000256" key="4">
    <source>
        <dbReference type="SAM" id="SignalP"/>
    </source>
</evidence>
<dbReference type="GO" id="GO:0009279">
    <property type="term" value="C:cell outer membrane"/>
    <property type="evidence" value="ECO:0007669"/>
    <property type="project" value="UniProtKB-SubCell"/>
</dbReference>
<name>A0A3G4VHA8_9VIBR</name>
<accession>A0A3G4VHA8</accession>
<organism evidence="6 7">
    <name type="scientific">Vibrio mediterranei</name>
    <dbReference type="NCBI Taxonomy" id="689"/>
    <lineage>
        <taxon>Bacteria</taxon>
        <taxon>Pseudomonadati</taxon>
        <taxon>Pseudomonadota</taxon>
        <taxon>Gammaproteobacteria</taxon>
        <taxon>Vibrionales</taxon>
        <taxon>Vibrionaceae</taxon>
        <taxon>Vibrio</taxon>
    </lineage>
</organism>
<dbReference type="Gene3D" id="2.40.160.10">
    <property type="entry name" value="Porin"/>
    <property type="match status" value="1"/>
</dbReference>
<dbReference type="PANTHER" id="PTHR34501:SF2">
    <property type="entry name" value="OUTER MEMBRANE PORIN F-RELATED"/>
    <property type="match status" value="1"/>
</dbReference>
<protein>
    <submittedName>
        <fullName evidence="6">Porin</fullName>
    </submittedName>
</protein>
<sequence length="339" mass="35949">MKKVSLLTAAIIAGLSATAANAADVYKGDNLNLAVGGRAEARADFDNSSNGRAVTDTSRARVNVLATTEIADGVQAKGFFEEEFNRGSMTDGKASGDGYDNRYLYVGIAGENNELQYGKTDGSLGIITDYTDILDAFGGEAGNKTATADRTTNQLLYIGTFGDLKVKANASGGGSADSFNKYDADISGTVDQGYGIAAQYQLGDLSFGAGYAYQKDTDITSKIGGTTTNIDEAKSQNVLVGAGYQLNDLYLGGLYTQGKLLDQDYKGFEVASKYDLTDRIRLAAAFQQVKFDIADETDQNIAASVHYKFTNYFTTYAGISQDLKGDKDTAGRVGAIVTF</sequence>
<dbReference type="InterPro" id="IPR033900">
    <property type="entry name" value="Gram_neg_porin_domain"/>
</dbReference>
<reference evidence="6 7" key="1">
    <citation type="submission" date="2018-11" db="EMBL/GenBank/DDBJ databases">
        <title>Complete Genome Sequence of Vbrio mediterranei 117-T6: a Potential Pathogen Bacteria Isolated from the Conchocelis of Pyropia.</title>
        <authorList>
            <person name="Liu Q."/>
        </authorList>
    </citation>
    <scope>NUCLEOTIDE SEQUENCE [LARGE SCALE GENOMIC DNA]</scope>
    <source>
        <strain evidence="6 7">117-T6</strain>
    </source>
</reference>
<evidence type="ECO:0000259" key="5">
    <source>
        <dbReference type="Pfam" id="PF13609"/>
    </source>
</evidence>
<dbReference type="PANTHER" id="PTHR34501">
    <property type="entry name" value="PROTEIN YDDL-RELATED"/>
    <property type="match status" value="1"/>
</dbReference>
<dbReference type="AlphaFoldDB" id="A0A3G4VHA8"/>
<proteinExistence type="predicted"/>
<feature type="chain" id="PRO_5018219820" evidence="4">
    <location>
        <begin position="23"/>
        <end position="339"/>
    </location>
</feature>
<dbReference type="Pfam" id="PF13609">
    <property type="entry name" value="Porin_4"/>
    <property type="match status" value="1"/>
</dbReference>
<dbReference type="SUPFAM" id="SSF56935">
    <property type="entry name" value="Porins"/>
    <property type="match status" value="1"/>
</dbReference>
<evidence type="ECO:0000256" key="2">
    <source>
        <dbReference type="ARBA" id="ARBA00022729"/>
    </source>
</evidence>
<evidence type="ECO:0000256" key="3">
    <source>
        <dbReference type="ARBA" id="ARBA00023136"/>
    </source>
</evidence>
<dbReference type="InterPro" id="IPR023614">
    <property type="entry name" value="Porin_dom_sf"/>
</dbReference>
<comment type="subcellular location">
    <subcellularLocation>
        <location evidence="1">Cell outer membrane</location>
        <topology evidence="1">Multi-pass membrane protein</topology>
    </subcellularLocation>
</comment>
<evidence type="ECO:0000313" key="6">
    <source>
        <dbReference type="EMBL" id="AYV24217.1"/>
    </source>
</evidence>
<evidence type="ECO:0000256" key="1">
    <source>
        <dbReference type="ARBA" id="ARBA00004571"/>
    </source>
</evidence>
<feature type="signal peptide" evidence="4">
    <location>
        <begin position="1"/>
        <end position="22"/>
    </location>
</feature>
<dbReference type="Proteomes" id="UP000279760">
    <property type="component" value="Chromosome 2"/>
</dbReference>
<evidence type="ECO:0000313" key="7">
    <source>
        <dbReference type="Proteomes" id="UP000279760"/>
    </source>
</evidence>
<dbReference type="GO" id="GO:0015288">
    <property type="term" value="F:porin activity"/>
    <property type="evidence" value="ECO:0007669"/>
    <property type="project" value="InterPro"/>
</dbReference>
<dbReference type="EMBL" id="CP033578">
    <property type="protein sequence ID" value="AYV24217.1"/>
    <property type="molecule type" value="Genomic_DNA"/>
</dbReference>
<dbReference type="RefSeq" id="WP_006069116.1">
    <property type="nucleotide sequence ID" value="NZ_CP033578.1"/>
</dbReference>
<dbReference type="CDD" id="cd00342">
    <property type="entry name" value="gram_neg_porins"/>
    <property type="match status" value="1"/>
</dbReference>
<dbReference type="InterPro" id="IPR050298">
    <property type="entry name" value="Gram-neg_bact_OMP"/>
</dbReference>
<keyword evidence="2 4" id="KW-0732">Signal</keyword>